<keyword evidence="6 8" id="KW-0675">Receptor</keyword>
<evidence type="ECO:0000256" key="1">
    <source>
        <dbReference type="ARBA" id="ARBA00004141"/>
    </source>
</evidence>
<dbReference type="SMART" id="SM01381">
    <property type="entry name" value="7TM_GPCR_Srsx"/>
    <property type="match status" value="1"/>
</dbReference>
<feature type="transmembrane region" description="Helical" evidence="9">
    <location>
        <begin position="90"/>
        <end position="116"/>
    </location>
</feature>
<comment type="similarity">
    <text evidence="8">Belongs to the G-protein coupled receptor 1 family.</text>
</comment>
<gene>
    <name evidence="11" type="ORF">SNE40_005065</name>
</gene>
<feature type="transmembrane region" description="Helical" evidence="9">
    <location>
        <begin position="323"/>
        <end position="347"/>
    </location>
</feature>
<dbReference type="AlphaFoldDB" id="A0AAN8PXY3"/>
<organism evidence="11 12">
    <name type="scientific">Patella caerulea</name>
    <name type="common">Rayed Mediterranean limpet</name>
    <dbReference type="NCBI Taxonomy" id="87958"/>
    <lineage>
        <taxon>Eukaryota</taxon>
        <taxon>Metazoa</taxon>
        <taxon>Spiralia</taxon>
        <taxon>Lophotrochozoa</taxon>
        <taxon>Mollusca</taxon>
        <taxon>Gastropoda</taxon>
        <taxon>Patellogastropoda</taxon>
        <taxon>Patelloidea</taxon>
        <taxon>Patellidae</taxon>
        <taxon>Patella</taxon>
    </lineage>
</organism>
<comment type="subcellular location">
    <subcellularLocation>
        <location evidence="1">Membrane</location>
        <topology evidence="1">Multi-pass membrane protein</topology>
    </subcellularLocation>
</comment>
<dbReference type="Pfam" id="PF00001">
    <property type="entry name" value="7tm_1"/>
    <property type="match status" value="1"/>
</dbReference>
<dbReference type="InterPro" id="IPR000276">
    <property type="entry name" value="GPCR_Rhodpsn"/>
</dbReference>
<keyword evidence="4 8" id="KW-0297">G-protein coupled receptor</keyword>
<evidence type="ECO:0000313" key="11">
    <source>
        <dbReference type="EMBL" id="KAK6189009.1"/>
    </source>
</evidence>
<evidence type="ECO:0000256" key="7">
    <source>
        <dbReference type="ARBA" id="ARBA00023224"/>
    </source>
</evidence>
<name>A0AAN8PXY3_PATCE</name>
<feature type="transmembrane region" description="Helical" evidence="9">
    <location>
        <begin position="171"/>
        <end position="191"/>
    </location>
</feature>
<evidence type="ECO:0000313" key="12">
    <source>
        <dbReference type="Proteomes" id="UP001347796"/>
    </source>
</evidence>
<keyword evidence="12" id="KW-1185">Reference proteome</keyword>
<evidence type="ECO:0000256" key="8">
    <source>
        <dbReference type="RuleBase" id="RU000688"/>
    </source>
</evidence>
<feature type="transmembrane region" description="Helical" evidence="9">
    <location>
        <begin position="51"/>
        <end position="78"/>
    </location>
</feature>
<dbReference type="CDD" id="cd00637">
    <property type="entry name" value="7tm_classA_rhodopsin-like"/>
    <property type="match status" value="1"/>
</dbReference>
<dbReference type="Gene3D" id="1.20.1070.10">
    <property type="entry name" value="Rhodopsin 7-helix transmembrane proteins"/>
    <property type="match status" value="1"/>
</dbReference>
<sequence>MNGLVDGGVAGDSQPVLAITSQAINLTLNLPLANNRTLEVQQENPMVSTSYIAIFSTLFCVVGFVGIIGNLMVIYIILADRKMRKSVTNMLILNLAIADSIIMLFGVPEIVLFMLNRGWLMGLVMCKLQRTLLVCGLYSSVLTLVAVCVERYIAIVFPIRAHLLCTKKRTFVVIVVIWFLSLWCGIPTAMFNTVAPPARNVTVEFCTTQFPHNPEEYMKLFKFSESVFFYFGPLLVQLVCYIVIGKRLFVGVEMLHRNATVRCRNGTNHNGRSRERTSEAIRARKGVVKMLIASVIIYFLSYSPHQILLFYNTFSQHPFHHSWLLVVITNTLAYINSAANPILYCVFSENFRLKFRKLLRCVTCWKDNLERSRVISMASYTEHTTLLLRRSVRRGAPPSAV</sequence>
<feature type="transmembrane region" description="Helical" evidence="9">
    <location>
        <begin position="286"/>
        <end position="303"/>
    </location>
</feature>
<evidence type="ECO:0000256" key="9">
    <source>
        <dbReference type="SAM" id="Phobius"/>
    </source>
</evidence>
<dbReference type="PROSITE" id="PS00237">
    <property type="entry name" value="G_PROTEIN_RECEP_F1_1"/>
    <property type="match status" value="1"/>
</dbReference>
<dbReference type="GO" id="GO:0005886">
    <property type="term" value="C:plasma membrane"/>
    <property type="evidence" value="ECO:0007669"/>
    <property type="project" value="TreeGrafter"/>
</dbReference>
<feature type="domain" description="G-protein coupled receptors family 1 profile" evidence="10">
    <location>
        <begin position="69"/>
        <end position="344"/>
    </location>
</feature>
<evidence type="ECO:0000256" key="4">
    <source>
        <dbReference type="ARBA" id="ARBA00023040"/>
    </source>
</evidence>
<dbReference type="PRINTS" id="PR00237">
    <property type="entry name" value="GPCRRHODOPSN"/>
</dbReference>
<evidence type="ECO:0000256" key="6">
    <source>
        <dbReference type="ARBA" id="ARBA00023170"/>
    </source>
</evidence>
<dbReference type="EMBL" id="JAZGQO010000003">
    <property type="protein sequence ID" value="KAK6189009.1"/>
    <property type="molecule type" value="Genomic_DNA"/>
</dbReference>
<evidence type="ECO:0000256" key="3">
    <source>
        <dbReference type="ARBA" id="ARBA00022989"/>
    </source>
</evidence>
<feature type="transmembrane region" description="Helical" evidence="9">
    <location>
        <begin position="227"/>
        <end position="244"/>
    </location>
</feature>
<dbReference type="SUPFAM" id="SSF81321">
    <property type="entry name" value="Family A G protein-coupled receptor-like"/>
    <property type="match status" value="1"/>
</dbReference>
<dbReference type="PANTHER" id="PTHR24243">
    <property type="entry name" value="G-PROTEIN COUPLED RECEPTOR"/>
    <property type="match status" value="1"/>
</dbReference>
<feature type="transmembrane region" description="Helical" evidence="9">
    <location>
        <begin position="136"/>
        <end position="159"/>
    </location>
</feature>
<keyword evidence="7 8" id="KW-0807">Transducer</keyword>
<dbReference type="PANTHER" id="PTHR24243:SF224">
    <property type="entry name" value="G-PROTEIN COUPLED RECEPTOR 19-RELATED"/>
    <property type="match status" value="1"/>
</dbReference>
<reference evidence="11 12" key="1">
    <citation type="submission" date="2024-01" db="EMBL/GenBank/DDBJ databases">
        <title>The genome of the rayed Mediterranean limpet Patella caerulea (Linnaeus, 1758).</title>
        <authorList>
            <person name="Anh-Thu Weber A."/>
            <person name="Halstead-Nussloch G."/>
        </authorList>
    </citation>
    <scope>NUCLEOTIDE SEQUENCE [LARGE SCALE GENOMIC DNA]</scope>
    <source>
        <strain evidence="11">AATW-2023a</strain>
        <tissue evidence="11">Whole specimen</tissue>
    </source>
</reference>
<proteinExistence type="inferred from homology"/>
<evidence type="ECO:0000256" key="2">
    <source>
        <dbReference type="ARBA" id="ARBA00022692"/>
    </source>
</evidence>
<dbReference type="InterPro" id="IPR017452">
    <property type="entry name" value="GPCR_Rhodpsn_7TM"/>
</dbReference>
<accession>A0AAN8PXY3</accession>
<keyword evidence="2 8" id="KW-0812">Transmembrane</keyword>
<dbReference type="Proteomes" id="UP001347796">
    <property type="component" value="Unassembled WGS sequence"/>
</dbReference>
<evidence type="ECO:0000256" key="5">
    <source>
        <dbReference type="ARBA" id="ARBA00023136"/>
    </source>
</evidence>
<keyword evidence="3 9" id="KW-1133">Transmembrane helix</keyword>
<evidence type="ECO:0000259" key="10">
    <source>
        <dbReference type="PROSITE" id="PS50262"/>
    </source>
</evidence>
<dbReference type="PROSITE" id="PS50262">
    <property type="entry name" value="G_PROTEIN_RECEP_F1_2"/>
    <property type="match status" value="1"/>
</dbReference>
<keyword evidence="5 9" id="KW-0472">Membrane</keyword>
<comment type="caution">
    <text evidence="11">The sequence shown here is derived from an EMBL/GenBank/DDBJ whole genome shotgun (WGS) entry which is preliminary data.</text>
</comment>
<protein>
    <recommendedName>
        <fullName evidence="10">G-protein coupled receptors family 1 profile domain-containing protein</fullName>
    </recommendedName>
</protein>
<dbReference type="GO" id="GO:0004930">
    <property type="term" value="F:G protein-coupled receptor activity"/>
    <property type="evidence" value="ECO:0007669"/>
    <property type="project" value="UniProtKB-KW"/>
</dbReference>